<sequence length="300" mass="33631">MGTSVPIFHHEFGPHFGNRALMNNVWLEIVHEALHDVVRQSGTAVPGAKLRSAVAKVAAARSLEFPPPEMGKFSSFIESFPADFIVHRQPGRDILVVPTSQADLLTVENPYTGSSKARVREDLFEALTRIPDANGPRPYYRPETDVVVWVNSNEQVPSSAIALPEATYDQELTVRRQFAHDLEADSAVKQALEESLDQPAPLRTFSHLVSIHGFGRQWHQFRLGALSRKLREWSVSKAISWHRNWVDLAEPRVIPAHAGAQSITLDSKRQLFEMASLLSDEDLSRISVPLDIVLRLLSRK</sequence>
<proteinExistence type="predicted"/>
<comment type="caution">
    <text evidence="1">The sequence shown here is derived from an EMBL/GenBank/DDBJ whole genome shotgun (WGS) entry which is preliminary data.</text>
</comment>
<protein>
    <submittedName>
        <fullName evidence="1">Uncharacterized protein</fullName>
    </submittedName>
</protein>
<dbReference type="AlphaFoldDB" id="A0A369XQS2"/>
<evidence type="ECO:0000313" key="1">
    <source>
        <dbReference type="EMBL" id="RDE52491.1"/>
    </source>
</evidence>
<gene>
    <name evidence="1" type="ORF">DVS81_01705</name>
</gene>
<organism evidence="1 2">
    <name type="scientific">Candidatus Accumulibacter meliphilus</name>
    <dbReference type="NCBI Taxonomy" id="2211374"/>
    <lineage>
        <taxon>Bacteria</taxon>
        <taxon>Pseudomonadati</taxon>
        <taxon>Pseudomonadota</taxon>
        <taxon>Betaproteobacteria</taxon>
        <taxon>Candidatus Accumulibacter</taxon>
    </lineage>
</organism>
<reference evidence="1 2" key="1">
    <citation type="submission" date="2018-05" db="EMBL/GenBank/DDBJ databases">
        <title>Integrated omic analyses show evidence that a Ca. Accumulibacter phosphatis strain performs denitrification under micro-aerobic conditions.</title>
        <authorList>
            <person name="Camejo P.Y."/>
            <person name="Katherine M.D."/>
            <person name="Daniel N.R."/>
        </authorList>
    </citation>
    <scope>NUCLEOTIDE SEQUENCE [LARGE SCALE GENOMIC DNA]</scope>
    <source>
        <strain evidence="1">UW-LDO-IC</strain>
    </source>
</reference>
<dbReference type="EMBL" id="QPGA01000001">
    <property type="protein sequence ID" value="RDE52491.1"/>
    <property type="molecule type" value="Genomic_DNA"/>
</dbReference>
<accession>A0A369XQS2</accession>
<dbReference type="Proteomes" id="UP000253831">
    <property type="component" value="Unassembled WGS sequence"/>
</dbReference>
<name>A0A369XQS2_9PROT</name>
<evidence type="ECO:0000313" key="2">
    <source>
        <dbReference type="Proteomes" id="UP000253831"/>
    </source>
</evidence>